<dbReference type="RefSeq" id="WP_147155152.1">
    <property type="nucleotide sequence ID" value="NZ_BKAJ01000139.1"/>
</dbReference>
<dbReference type="Gene3D" id="3.20.20.30">
    <property type="entry name" value="Luciferase-like domain"/>
    <property type="match status" value="1"/>
</dbReference>
<keyword evidence="2" id="KW-0288">FMN</keyword>
<evidence type="ECO:0000256" key="4">
    <source>
        <dbReference type="ARBA" id="ARBA00023033"/>
    </source>
</evidence>
<evidence type="ECO:0000313" key="8">
    <source>
        <dbReference type="Proteomes" id="UP000321058"/>
    </source>
</evidence>
<protein>
    <recommendedName>
        <fullName evidence="6">Luciferase-like domain-containing protein</fullName>
    </recommendedName>
</protein>
<dbReference type="Pfam" id="PF00296">
    <property type="entry name" value="Bac_luciferase"/>
    <property type="match status" value="1"/>
</dbReference>
<dbReference type="InterPro" id="IPR011251">
    <property type="entry name" value="Luciferase-like_dom"/>
</dbReference>
<keyword evidence="1" id="KW-0285">Flavoprotein</keyword>
<reference evidence="7 8" key="1">
    <citation type="submission" date="2019-07" db="EMBL/GenBank/DDBJ databases">
        <title>Whole genome shotgun sequence of Reyranella soli NBRC 108950.</title>
        <authorList>
            <person name="Hosoyama A."/>
            <person name="Uohara A."/>
            <person name="Ohji S."/>
            <person name="Ichikawa N."/>
        </authorList>
    </citation>
    <scope>NUCLEOTIDE SEQUENCE [LARGE SCALE GENOMIC DNA]</scope>
    <source>
        <strain evidence="7 8">NBRC 108950</strain>
    </source>
</reference>
<dbReference type="InterPro" id="IPR036661">
    <property type="entry name" value="Luciferase-like_sf"/>
</dbReference>
<accession>A0A512NLE4</accession>
<keyword evidence="8" id="KW-1185">Reference proteome</keyword>
<organism evidence="7 8">
    <name type="scientific">Reyranella soli</name>
    <dbReference type="NCBI Taxonomy" id="1230389"/>
    <lineage>
        <taxon>Bacteria</taxon>
        <taxon>Pseudomonadati</taxon>
        <taxon>Pseudomonadota</taxon>
        <taxon>Alphaproteobacteria</taxon>
        <taxon>Hyphomicrobiales</taxon>
        <taxon>Reyranellaceae</taxon>
        <taxon>Reyranella</taxon>
    </lineage>
</organism>
<gene>
    <name evidence="7" type="ORF">RSO01_69330</name>
</gene>
<dbReference type="GO" id="GO:0004497">
    <property type="term" value="F:monooxygenase activity"/>
    <property type="evidence" value="ECO:0007669"/>
    <property type="project" value="UniProtKB-KW"/>
</dbReference>
<name>A0A512NLE4_9HYPH</name>
<proteinExistence type="inferred from homology"/>
<comment type="caution">
    <text evidence="7">The sequence shown here is derived from an EMBL/GenBank/DDBJ whole genome shotgun (WGS) entry which is preliminary data.</text>
</comment>
<dbReference type="Proteomes" id="UP000321058">
    <property type="component" value="Unassembled WGS sequence"/>
</dbReference>
<dbReference type="PANTHER" id="PTHR30011">
    <property type="entry name" value="ALKANESULFONATE MONOOXYGENASE-RELATED"/>
    <property type="match status" value="1"/>
</dbReference>
<comment type="similarity">
    <text evidence="5">Belongs to the NtaA/SnaA/DszA monooxygenase family.</text>
</comment>
<evidence type="ECO:0000256" key="2">
    <source>
        <dbReference type="ARBA" id="ARBA00022643"/>
    </source>
</evidence>
<dbReference type="NCBIfam" id="TIGR03860">
    <property type="entry name" value="FMN_nitrolo"/>
    <property type="match status" value="1"/>
</dbReference>
<dbReference type="PANTHER" id="PTHR30011:SF16">
    <property type="entry name" value="C2H2 FINGER DOMAIN TRANSCRIPTION FACTOR (EUROFUNG)-RELATED"/>
    <property type="match status" value="1"/>
</dbReference>
<keyword evidence="4" id="KW-0503">Monooxygenase</keyword>
<dbReference type="GO" id="GO:0016705">
    <property type="term" value="F:oxidoreductase activity, acting on paired donors, with incorporation or reduction of molecular oxygen"/>
    <property type="evidence" value="ECO:0007669"/>
    <property type="project" value="InterPro"/>
</dbReference>
<dbReference type="OrthoDB" id="6752030at2"/>
<keyword evidence="3" id="KW-0560">Oxidoreductase</keyword>
<dbReference type="AlphaFoldDB" id="A0A512NLE4"/>
<sequence>MMVLGFTGGALGGHLGGWRHRDSFPTTSMQLQCMIEMAQIAERGGIDMMFLADGNGVRQMDKPALFAANSPSDRPAVFEPVTLFAAVAQHTSRIGLVATATTSYEEPFTIARKFASLDHLSGGRAGWNLVTTQYVEDSKNFGRDEHFGREDRYERARESLDVVRSLWDSWATDAFLQDKSTGRYLDPARVRLTNHRGKHFAVKGPLNVARTPQGQPVVFMAGQSDAGKELAAYGGEGLFGTASNKAEAQAEYADIKGRMKKYGRPPDALRILPASACSWDAPRRRPMRCSRSCSP</sequence>
<feature type="domain" description="Luciferase-like" evidence="6">
    <location>
        <begin position="25"/>
        <end position="281"/>
    </location>
</feature>
<dbReference type="EMBL" id="BKAJ01000139">
    <property type="protein sequence ID" value="GEP59767.1"/>
    <property type="molecule type" value="Genomic_DNA"/>
</dbReference>
<dbReference type="InterPro" id="IPR016215">
    <property type="entry name" value="NTA_MOA"/>
</dbReference>
<dbReference type="SUPFAM" id="SSF51679">
    <property type="entry name" value="Bacterial luciferase-like"/>
    <property type="match status" value="1"/>
</dbReference>
<evidence type="ECO:0000259" key="6">
    <source>
        <dbReference type="Pfam" id="PF00296"/>
    </source>
</evidence>
<dbReference type="CDD" id="cd01095">
    <property type="entry name" value="Nitrilotriacetate_monoxgenase"/>
    <property type="match status" value="1"/>
</dbReference>
<evidence type="ECO:0000256" key="5">
    <source>
        <dbReference type="ARBA" id="ARBA00033748"/>
    </source>
</evidence>
<evidence type="ECO:0000256" key="1">
    <source>
        <dbReference type="ARBA" id="ARBA00022630"/>
    </source>
</evidence>
<evidence type="ECO:0000313" key="7">
    <source>
        <dbReference type="EMBL" id="GEP59767.1"/>
    </source>
</evidence>
<evidence type="ECO:0000256" key="3">
    <source>
        <dbReference type="ARBA" id="ARBA00023002"/>
    </source>
</evidence>
<dbReference type="InterPro" id="IPR051260">
    <property type="entry name" value="Diverse_substr_monoxygenases"/>
</dbReference>